<keyword evidence="5" id="KW-0442">Lipid degradation</keyword>
<proteinExistence type="inferred from homology"/>
<dbReference type="GO" id="GO:0016891">
    <property type="term" value="F:RNA endonuclease activity producing 5'-phosphomonoesters, hydrolytic mechanism"/>
    <property type="evidence" value="ECO:0007669"/>
    <property type="project" value="TreeGrafter"/>
</dbReference>
<evidence type="ECO:0000256" key="2">
    <source>
        <dbReference type="ARBA" id="ARBA00008664"/>
    </source>
</evidence>
<dbReference type="EMBL" id="FOWW01000001">
    <property type="protein sequence ID" value="SFO84180.1"/>
    <property type="molecule type" value="Genomic_DNA"/>
</dbReference>
<dbReference type="InterPro" id="IPR001736">
    <property type="entry name" value="PLipase_D/transphosphatidylase"/>
</dbReference>
<dbReference type="Proteomes" id="UP000198727">
    <property type="component" value="Unassembled WGS sequence"/>
</dbReference>
<feature type="domain" description="PLD phosphodiesterase" evidence="8">
    <location>
        <begin position="313"/>
        <end position="348"/>
    </location>
</feature>
<protein>
    <recommendedName>
        <fullName evidence="3">phospholipase D</fullName>
        <ecNumber evidence="3">3.1.4.4</ecNumber>
    </recommendedName>
</protein>
<name>A0A1I5KGM8_9PSEU</name>
<dbReference type="AlphaFoldDB" id="A0A1I5KGM8"/>
<dbReference type="GO" id="GO:0006793">
    <property type="term" value="P:phosphorus metabolic process"/>
    <property type="evidence" value="ECO:0007669"/>
    <property type="project" value="UniProtKB-ARBA"/>
</dbReference>
<evidence type="ECO:0000256" key="6">
    <source>
        <dbReference type="ARBA" id="ARBA00023098"/>
    </source>
</evidence>
<feature type="signal peptide" evidence="7">
    <location>
        <begin position="1"/>
        <end position="30"/>
    </location>
</feature>
<keyword evidence="10" id="KW-1185">Reference proteome</keyword>
<dbReference type="PROSITE" id="PS50035">
    <property type="entry name" value="PLD"/>
    <property type="match status" value="1"/>
</dbReference>
<dbReference type="GO" id="GO:0004630">
    <property type="term" value="F:phospholipase D activity"/>
    <property type="evidence" value="ECO:0007669"/>
    <property type="project" value="UniProtKB-EC"/>
</dbReference>
<evidence type="ECO:0000256" key="3">
    <source>
        <dbReference type="ARBA" id="ARBA00012027"/>
    </source>
</evidence>
<evidence type="ECO:0000256" key="5">
    <source>
        <dbReference type="ARBA" id="ARBA00022963"/>
    </source>
</evidence>
<dbReference type="EC" id="3.1.4.4" evidence="3"/>
<dbReference type="SUPFAM" id="SSF56024">
    <property type="entry name" value="Phospholipase D/nuclease"/>
    <property type="match status" value="2"/>
</dbReference>
<evidence type="ECO:0000256" key="7">
    <source>
        <dbReference type="SAM" id="SignalP"/>
    </source>
</evidence>
<dbReference type="OrthoDB" id="3740959at2"/>
<comment type="similarity">
    <text evidence="2">Belongs to the phospholipase D family.</text>
</comment>
<dbReference type="InterPro" id="IPR051406">
    <property type="entry name" value="PLD_domain"/>
</dbReference>
<keyword evidence="7" id="KW-0732">Signal</keyword>
<reference evidence="10" key="1">
    <citation type="submission" date="2016-10" db="EMBL/GenBank/DDBJ databases">
        <authorList>
            <person name="Varghese N."/>
            <person name="Submissions S."/>
        </authorList>
    </citation>
    <scope>NUCLEOTIDE SEQUENCE [LARGE SCALE GENOMIC DNA]</scope>
    <source>
        <strain evidence="10">CGMCC 4.5579</strain>
    </source>
</reference>
<organism evidence="9 10">
    <name type="scientific">Amycolatopsis arida</name>
    <dbReference type="NCBI Taxonomy" id="587909"/>
    <lineage>
        <taxon>Bacteria</taxon>
        <taxon>Bacillati</taxon>
        <taxon>Actinomycetota</taxon>
        <taxon>Actinomycetes</taxon>
        <taxon>Pseudonocardiales</taxon>
        <taxon>Pseudonocardiaceae</taxon>
        <taxon>Amycolatopsis</taxon>
    </lineage>
</organism>
<dbReference type="GO" id="GO:0016042">
    <property type="term" value="P:lipid catabolic process"/>
    <property type="evidence" value="ECO:0007669"/>
    <property type="project" value="UniProtKB-KW"/>
</dbReference>
<keyword evidence="4" id="KW-0378">Hydrolase</keyword>
<evidence type="ECO:0000256" key="1">
    <source>
        <dbReference type="ARBA" id="ARBA00000798"/>
    </source>
</evidence>
<sequence>MAIRTRRGFGAAVVVALAAGLLGVAAPATATAVTPTTGAVFNNPYGSAAEQYAIRDHVVNLVRATEPGATISTSIYNITDHERGVADALVAAARRGVRVRVVLESEKAGTGSAQAIVSGLGRDRSKPSWAVVCASGCHGTKINHNKFYLFSEVGGKRNVVVQSSANLTISNARKYWNNAVTFVENPELYQGYLGYFGDLARDRRDDDYYRTVGAGNVKAYFFPRGGSGASSDTVYNTLGNVRCTGNTQVGTSDGRTIIRIGMWYFGRDAIADRLAALGRAGCRIDIAYTEMLDGPAAELRGVPNVTLRRVDRDGYIIHSKYMLIEGTYAEVANRKVVFTGSHNYSNAALHRNDEAMVRIYSNPIHDQYAANFAAVLRSLG</sequence>
<dbReference type="RefSeq" id="WP_092526319.1">
    <property type="nucleotide sequence ID" value="NZ_FOWW01000001.1"/>
</dbReference>
<accession>A0A1I5KGM8</accession>
<dbReference type="PROSITE" id="PS51318">
    <property type="entry name" value="TAT"/>
    <property type="match status" value="1"/>
</dbReference>
<dbReference type="PANTHER" id="PTHR43856:SF1">
    <property type="entry name" value="MITOCHONDRIAL CARDIOLIPIN HYDROLASE"/>
    <property type="match status" value="1"/>
</dbReference>
<dbReference type="STRING" id="587909.SAMN05421810_101141"/>
<evidence type="ECO:0000313" key="10">
    <source>
        <dbReference type="Proteomes" id="UP000198727"/>
    </source>
</evidence>
<dbReference type="InterPro" id="IPR006311">
    <property type="entry name" value="TAT_signal"/>
</dbReference>
<dbReference type="Gene3D" id="3.30.870.10">
    <property type="entry name" value="Endonuclease Chain A"/>
    <property type="match status" value="2"/>
</dbReference>
<dbReference type="Pfam" id="PF13091">
    <property type="entry name" value="PLDc_2"/>
    <property type="match status" value="2"/>
</dbReference>
<dbReference type="InterPro" id="IPR025202">
    <property type="entry name" value="PLD-like_dom"/>
</dbReference>
<evidence type="ECO:0000259" key="8">
    <source>
        <dbReference type="PROSITE" id="PS50035"/>
    </source>
</evidence>
<dbReference type="PANTHER" id="PTHR43856">
    <property type="entry name" value="CARDIOLIPIN HYDROLASE"/>
    <property type="match status" value="1"/>
</dbReference>
<gene>
    <name evidence="9" type="ORF">SAMN05421810_101141</name>
</gene>
<keyword evidence="6" id="KW-0443">Lipid metabolism</keyword>
<feature type="chain" id="PRO_5038602183" description="phospholipase D" evidence="7">
    <location>
        <begin position="31"/>
        <end position="380"/>
    </location>
</feature>
<evidence type="ECO:0000256" key="4">
    <source>
        <dbReference type="ARBA" id="ARBA00022801"/>
    </source>
</evidence>
<evidence type="ECO:0000313" key="9">
    <source>
        <dbReference type="EMBL" id="SFO84180.1"/>
    </source>
</evidence>
<comment type="catalytic activity">
    <reaction evidence="1">
        <text>a 1,2-diacyl-sn-glycero-3-phosphocholine + H2O = a 1,2-diacyl-sn-glycero-3-phosphate + choline + H(+)</text>
        <dbReference type="Rhea" id="RHEA:14445"/>
        <dbReference type="ChEBI" id="CHEBI:15354"/>
        <dbReference type="ChEBI" id="CHEBI:15377"/>
        <dbReference type="ChEBI" id="CHEBI:15378"/>
        <dbReference type="ChEBI" id="CHEBI:57643"/>
        <dbReference type="ChEBI" id="CHEBI:58608"/>
        <dbReference type="EC" id="3.1.4.4"/>
    </reaction>
</comment>